<dbReference type="Proteomes" id="UP000094801">
    <property type="component" value="Unassembled WGS sequence"/>
</dbReference>
<sequence length="323" mass="38052">MGDLDLKIESLRETFERKLIESRESISKGFEKRLAALELARDEEQKQVAKIYDEIKTHSEKLQLVKVENQIDDTAQCDGIKTCPAELEAEVTNNYILKRIRDVIPQIRLYLDESGSSSAKEQRLVANYSPRQTPIIYGEDPDFYEKVLKIQDRFKACGLPEREWANMFLRYHFSDRLNLKKKDSQNWNTLMAKLFENYDFDCEEERIRYEIQTFAVFENFSPHCAGKVKDQLHIWVDLGCEYHHLQLFDGIRSRYSRFLKEHDIKVPAGDLVKNLNNFDDLRNHIDYYVPNRLLIPFGLTENKSSCTSVPVANDLITRCKYYR</sequence>
<protein>
    <submittedName>
        <fullName evidence="2">Uncharacterized protein</fullName>
    </submittedName>
</protein>
<dbReference type="EMBL" id="KV453848">
    <property type="protein sequence ID" value="ODV87096.1"/>
    <property type="molecule type" value="Genomic_DNA"/>
</dbReference>
<keyword evidence="1" id="KW-0175">Coiled coil</keyword>
<proteinExistence type="predicted"/>
<evidence type="ECO:0000313" key="3">
    <source>
        <dbReference type="Proteomes" id="UP000094801"/>
    </source>
</evidence>
<gene>
    <name evidence="2" type="ORF">CANARDRAFT_5653</name>
</gene>
<feature type="coiled-coil region" evidence="1">
    <location>
        <begin position="27"/>
        <end position="61"/>
    </location>
</feature>
<evidence type="ECO:0000313" key="2">
    <source>
        <dbReference type="EMBL" id="ODV87096.1"/>
    </source>
</evidence>
<organism evidence="2 3">
    <name type="scientific">[Candida] arabinofermentans NRRL YB-2248</name>
    <dbReference type="NCBI Taxonomy" id="983967"/>
    <lineage>
        <taxon>Eukaryota</taxon>
        <taxon>Fungi</taxon>
        <taxon>Dikarya</taxon>
        <taxon>Ascomycota</taxon>
        <taxon>Saccharomycotina</taxon>
        <taxon>Pichiomycetes</taxon>
        <taxon>Pichiales</taxon>
        <taxon>Pichiaceae</taxon>
        <taxon>Ogataea</taxon>
        <taxon>Ogataea/Candida clade</taxon>
    </lineage>
</organism>
<reference evidence="3" key="1">
    <citation type="submission" date="2016-04" db="EMBL/GenBank/DDBJ databases">
        <title>Comparative genomics of biotechnologically important yeasts.</title>
        <authorList>
            <consortium name="DOE Joint Genome Institute"/>
            <person name="Riley R."/>
            <person name="Haridas S."/>
            <person name="Wolfe K.H."/>
            <person name="Lopes M.R."/>
            <person name="Hittinger C.T."/>
            <person name="Goker M."/>
            <person name="Salamov A."/>
            <person name="Wisecaver J."/>
            <person name="Long T.M."/>
            <person name="Aerts A.L."/>
            <person name="Barry K."/>
            <person name="Choi C."/>
            <person name="Clum A."/>
            <person name="Coughlan A.Y."/>
            <person name="Deshpande S."/>
            <person name="Douglass A.P."/>
            <person name="Hanson S.J."/>
            <person name="Klenk H.-P."/>
            <person name="Labutti K."/>
            <person name="Lapidus A."/>
            <person name="Lindquist E."/>
            <person name="Lipzen A."/>
            <person name="Meier-Kolthoff J.P."/>
            <person name="Ohm R.A."/>
            <person name="Otillar R.P."/>
            <person name="Pangilinan J."/>
            <person name="Peng Y."/>
            <person name="Rokas A."/>
            <person name="Rosa C.A."/>
            <person name="Scheuner C."/>
            <person name="Sibirny A.A."/>
            <person name="Slot J.C."/>
            <person name="Stielow J.B."/>
            <person name="Sun H."/>
            <person name="Kurtzman C.P."/>
            <person name="Blackwell M."/>
            <person name="Grigoriev I.V."/>
            <person name="Jeffries T.W."/>
        </authorList>
    </citation>
    <scope>NUCLEOTIDE SEQUENCE [LARGE SCALE GENOMIC DNA]</scope>
    <source>
        <strain evidence="3">NRRL YB-2248</strain>
    </source>
</reference>
<accession>A0A1E4T5S1</accession>
<keyword evidence="3" id="KW-1185">Reference proteome</keyword>
<name>A0A1E4T5S1_9ASCO</name>
<dbReference type="AlphaFoldDB" id="A0A1E4T5S1"/>
<evidence type="ECO:0000256" key="1">
    <source>
        <dbReference type="SAM" id="Coils"/>
    </source>
</evidence>